<dbReference type="AlphaFoldDB" id="A0A9W9LRG7"/>
<reference evidence="1" key="2">
    <citation type="journal article" date="2023" name="IMA Fungus">
        <title>Comparative genomic study of the Penicillium genus elucidates a diverse pangenome and 15 lateral gene transfer events.</title>
        <authorList>
            <person name="Petersen C."/>
            <person name="Sorensen T."/>
            <person name="Nielsen M.R."/>
            <person name="Sondergaard T.E."/>
            <person name="Sorensen J.L."/>
            <person name="Fitzpatrick D.A."/>
            <person name="Frisvad J.C."/>
            <person name="Nielsen K.L."/>
        </authorList>
    </citation>
    <scope>NUCLEOTIDE SEQUENCE</scope>
    <source>
        <strain evidence="1">IBT 21917</strain>
    </source>
</reference>
<dbReference type="EMBL" id="JAPQKO010000003">
    <property type="protein sequence ID" value="KAJ5172646.1"/>
    <property type="molecule type" value="Genomic_DNA"/>
</dbReference>
<accession>A0A9W9LRG7</accession>
<gene>
    <name evidence="1" type="ORF">N7492_005239</name>
</gene>
<evidence type="ECO:0000313" key="2">
    <source>
        <dbReference type="Proteomes" id="UP001146351"/>
    </source>
</evidence>
<proteinExistence type="predicted"/>
<name>A0A9W9LRG7_9EURO</name>
<sequence>MDEIDPDILGRHFMAHLIVVHQAALRRGDQANIPELVVSSLAQYEDLFDSDVDPKNPALEIARILSQYSDLQLLEESKAVLLRGLEEDHRVGSDNATGALTAA</sequence>
<protein>
    <submittedName>
        <fullName evidence="1">Uncharacterized protein</fullName>
    </submittedName>
</protein>
<comment type="caution">
    <text evidence="1">The sequence shown here is derived from an EMBL/GenBank/DDBJ whole genome shotgun (WGS) entry which is preliminary data.</text>
</comment>
<reference evidence="1" key="1">
    <citation type="submission" date="2022-11" db="EMBL/GenBank/DDBJ databases">
        <authorList>
            <person name="Petersen C."/>
        </authorList>
    </citation>
    <scope>NUCLEOTIDE SEQUENCE</scope>
    <source>
        <strain evidence="1">IBT 21917</strain>
    </source>
</reference>
<organism evidence="1 2">
    <name type="scientific">Penicillium capsulatum</name>
    <dbReference type="NCBI Taxonomy" id="69766"/>
    <lineage>
        <taxon>Eukaryota</taxon>
        <taxon>Fungi</taxon>
        <taxon>Dikarya</taxon>
        <taxon>Ascomycota</taxon>
        <taxon>Pezizomycotina</taxon>
        <taxon>Eurotiomycetes</taxon>
        <taxon>Eurotiomycetidae</taxon>
        <taxon>Eurotiales</taxon>
        <taxon>Aspergillaceae</taxon>
        <taxon>Penicillium</taxon>
    </lineage>
</organism>
<evidence type="ECO:0000313" key="1">
    <source>
        <dbReference type="EMBL" id="KAJ5172646.1"/>
    </source>
</evidence>
<dbReference type="Proteomes" id="UP001146351">
    <property type="component" value="Unassembled WGS sequence"/>
</dbReference>
<keyword evidence="2" id="KW-1185">Reference proteome</keyword>